<dbReference type="OrthoDB" id="5405745at2759"/>
<keyword evidence="3" id="KW-1133">Transmembrane helix</keyword>
<dbReference type="PANTHER" id="PTHR15819:SF11">
    <property type="entry name" value="MID1, ISOFORM A"/>
    <property type="match status" value="1"/>
</dbReference>
<keyword evidence="5" id="KW-0325">Glycoprotein</keyword>
<dbReference type="PANTHER" id="PTHR15819">
    <property type="entry name" value="TRANSMEMBRANE PROTEIN FAM155"/>
    <property type="match status" value="1"/>
</dbReference>
<evidence type="ECO:0000256" key="6">
    <source>
        <dbReference type="ARBA" id="ARBA00029445"/>
    </source>
</evidence>
<evidence type="ECO:0000256" key="4">
    <source>
        <dbReference type="ARBA" id="ARBA00023136"/>
    </source>
</evidence>
<dbReference type="InterPro" id="IPR055288">
    <property type="entry name" value="NALCN_aux_factor_1/2"/>
</dbReference>
<dbReference type="EMBL" id="VJMJ01000234">
    <property type="protein sequence ID" value="KAF0725719.1"/>
    <property type="molecule type" value="Genomic_DNA"/>
</dbReference>
<evidence type="ECO:0000256" key="3">
    <source>
        <dbReference type="ARBA" id="ARBA00022989"/>
    </source>
</evidence>
<gene>
    <name evidence="7" type="ORF">Ae201684_015871</name>
</gene>
<sequence>MRGAAVLVIAGVLAEKCVQIPKNSLAFCSMVDYQAVVDDKDPTGKSADDEAKTHYDNVDQILLRFGCSTTYSLYTCADCRDAYKYWVCAAKFQKCGGATQDMYGLCPDPTTDTACDNYRVRMCVSLCEDVIRKCPFVLQFQCPDTETPFFSSSISTCNKLDRVYHPDMPDKPWPGSFALES</sequence>
<keyword evidence="4" id="KW-0472">Membrane</keyword>
<dbReference type="GO" id="GO:0005886">
    <property type="term" value="C:plasma membrane"/>
    <property type="evidence" value="ECO:0007669"/>
    <property type="project" value="TreeGrafter"/>
</dbReference>
<comment type="subcellular location">
    <subcellularLocation>
        <location evidence="1">Membrane</location>
        <topology evidence="1">Multi-pass membrane protein</topology>
    </subcellularLocation>
</comment>
<keyword evidence="8" id="KW-1185">Reference proteome</keyword>
<dbReference type="VEuPathDB" id="FungiDB:AeMF1_013404"/>
<dbReference type="GO" id="GO:0015275">
    <property type="term" value="F:stretch-activated, monoatomic cation-selective, calcium channel activity"/>
    <property type="evidence" value="ECO:0007669"/>
    <property type="project" value="TreeGrafter"/>
</dbReference>
<dbReference type="Proteomes" id="UP000481153">
    <property type="component" value="Unassembled WGS sequence"/>
</dbReference>
<dbReference type="AlphaFoldDB" id="A0A6G0WDZ7"/>
<evidence type="ECO:0000256" key="2">
    <source>
        <dbReference type="ARBA" id="ARBA00022692"/>
    </source>
</evidence>
<protein>
    <recommendedName>
        <fullName evidence="9">FZ domain-containing protein</fullName>
    </recommendedName>
</protein>
<dbReference type="Pfam" id="PF12929">
    <property type="entry name" value="Mid1"/>
    <property type="match status" value="1"/>
</dbReference>
<comment type="similarity">
    <text evidence="6">Belongs to the NALF family.</text>
</comment>
<dbReference type="GO" id="GO:0098703">
    <property type="term" value="P:calcium ion import across plasma membrane"/>
    <property type="evidence" value="ECO:0007669"/>
    <property type="project" value="InterPro"/>
</dbReference>
<evidence type="ECO:0000256" key="1">
    <source>
        <dbReference type="ARBA" id="ARBA00004141"/>
    </source>
</evidence>
<evidence type="ECO:0000313" key="7">
    <source>
        <dbReference type="EMBL" id="KAF0725719.1"/>
    </source>
</evidence>
<organism evidence="7 8">
    <name type="scientific">Aphanomyces euteiches</name>
    <dbReference type="NCBI Taxonomy" id="100861"/>
    <lineage>
        <taxon>Eukaryota</taxon>
        <taxon>Sar</taxon>
        <taxon>Stramenopiles</taxon>
        <taxon>Oomycota</taxon>
        <taxon>Saprolegniomycetes</taxon>
        <taxon>Saprolegniales</taxon>
        <taxon>Verrucalvaceae</taxon>
        <taxon>Aphanomyces</taxon>
    </lineage>
</organism>
<keyword evidence="2" id="KW-0812">Transmembrane</keyword>
<comment type="caution">
    <text evidence="7">The sequence shown here is derived from an EMBL/GenBank/DDBJ whole genome shotgun (WGS) entry which is preliminary data.</text>
</comment>
<evidence type="ECO:0008006" key="9">
    <source>
        <dbReference type="Google" id="ProtNLM"/>
    </source>
</evidence>
<name>A0A6G0WDZ7_9STRA</name>
<evidence type="ECO:0000256" key="5">
    <source>
        <dbReference type="ARBA" id="ARBA00023180"/>
    </source>
</evidence>
<accession>A0A6G0WDZ7</accession>
<proteinExistence type="inferred from homology"/>
<evidence type="ECO:0000313" key="8">
    <source>
        <dbReference type="Proteomes" id="UP000481153"/>
    </source>
</evidence>
<dbReference type="InterPro" id="IPR024338">
    <property type="entry name" value="MID1/Yam8"/>
</dbReference>
<reference evidence="7 8" key="1">
    <citation type="submission" date="2019-07" db="EMBL/GenBank/DDBJ databases">
        <title>Genomics analysis of Aphanomyces spp. identifies a new class of oomycete effector associated with host adaptation.</title>
        <authorList>
            <person name="Gaulin E."/>
        </authorList>
    </citation>
    <scope>NUCLEOTIDE SEQUENCE [LARGE SCALE GENOMIC DNA]</scope>
    <source>
        <strain evidence="7 8">ATCC 201684</strain>
    </source>
</reference>